<protein>
    <submittedName>
        <fullName evidence="1">Uncharacterized protein</fullName>
    </submittedName>
</protein>
<proteinExistence type="predicted"/>
<evidence type="ECO:0000313" key="2">
    <source>
        <dbReference type="Proteomes" id="UP001227268"/>
    </source>
</evidence>
<dbReference type="EMBL" id="JASBWT010000012">
    <property type="protein sequence ID" value="KAJ9099797.1"/>
    <property type="molecule type" value="Genomic_DNA"/>
</dbReference>
<evidence type="ECO:0000313" key="1">
    <source>
        <dbReference type="EMBL" id="KAJ9099797.1"/>
    </source>
</evidence>
<gene>
    <name evidence="1" type="ORF">QFC21_003796</name>
</gene>
<reference evidence="1" key="1">
    <citation type="submission" date="2023-04" db="EMBL/GenBank/DDBJ databases">
        <title>Draft Genome sequencing of Naganishia species isolated from polar environments using Oxford Nanopore Technology.</title>
        <authorList>
            <person name="Leo P."/>
            <person name="Venkateswaran K."/>
        </authorList>
    </citation>
    <scope>NUCLEOTIDE SEQUENCE</scope>
    <source>
        <strain evidence="1">MNA-CCFEE 5423</strain>
    </source>
</reference>
<sequence length="608" mass="67818">MNRPRPPPLRKGLPTTGYRPRPPSQAGNRADDDIHPVYLWLSLIPLLTLVGIGVFGLVLTRLRKRNERRKERLLRDYGWTAGALSAGEGDKVEREEVTSTLRNRKSAVSQTGKEETAASEKKDKPLIVGFWHPYCNAGGGGERVLWTAIAWAQRTHPHGRALCVVYTGDYPAAGKEEILRKVKERFDIPLDGASIHFIPLPSRYLISDSYWRRFTLLGQSAGSIWLALQGLVCGQQALWPDIFIDTMGYAFTLPLLSVLSGNTVPLGSYVHYPTISTDMMRRVKERKVEGTNARGVSGSAWRTRGKLLYYRLFTHVYATALMYSNVTLTNSSWTQAHIQDLLQLGHKSLFSSLFNFDKRTLVTADGAASPVLDVRGQPVYDPPRIVYPPCATNEFTALPLTARSPVLISLAQFRPEKDQAKQIRALALLFDRWPEWRERGVRLVLMGSSRNREDDERVSGLRALAVELGVQEQTEFVVNAPFDEIVRRLGQASIGLNTMQDEHFGISVVEFMAAGLIPLAHASAGPLLDIITPTRSGHTTGFHATSAESFAKRLNEILGLPVAEQEAIRRAAREKAHEAFAVEVFETGWRDAWGRLMTMKLGTRGRGE</sequence>
<name>A0ACC2VMN6_9TREE</name>
<accession>A0ACC2VMN6</accession>
<comment type="caution">
    <text evidence="1">The sequence shown here is derived from an EMBL/GenBank/DDBJ whole genome shotgun (WGS) entry which is preliminary data.</text>
</comment>
<keyword evidence="2" id="KW-1185">Reference proteome</keyword>
<dbReference type="Proteomes" id="UP001227268">
    <property type="component" value="Unassembled WGS sequence"/>
</dbReference>
<organism evidence="1 2">
    <name type="scientific">Naganishia friedmannii</name>
    <dbReference type="NCBI Taxonomy" id="89922"/>
    <lineage>
        <taxon>Eukaryota</taxon>
        <taxon>Fungi</taxon>
        <taxon>Dikarya</taxon>
        <taxon>Basidiomycota</taxon>
        <taxon>Agaricomycotina</taxon>
        <taxon>Tremellomycetes</taxon>
        <taxon>Filobasidiales</taxon>
        <taxon>Filobasidiaceae</taxon>
        <taxon>Naganishia</taxon>
    </lineage>
</organism>